<keyword evidence="4" id="KW-1185">Reference proteome</keyword>
<dbReference type="Proteomes" id="UP000619260">
    <property type="component" value="Unassembled WGS sequence"/>
</dbReference>
<dbReference type="AlphaFoldDB" id="A0A8J3YU10"/>
<evidence type="ECO:0000256" key="1">
    <source>
        <dbReference type="SAM" id="MobiDB-lite"/>
    </source>
</evidence>
<dbReference type="RefSeq" id="WP_203904908.1">
    <property type="nucleotide sequence ID" value="NZ_BOPF01000049.1"/>
</dbReference>
<name>A0A8J3YU10_9ACTN</name>
<accession>A0A8J3YU10</accession>
<gene>
    <name evidence="3" type="ORF">Val02_83970</name>
</gene>
<comment type="caution">
    <text evidence="3">The sequence shown here is derived from an EMBL/GenBank/DDBJ whole genome shotgun (WGS) entry which is preliminary data.</text>
</comment>
<feature type="transmembrane region" description="Helical" evidence="2">
    <location>
        <begin position="104"/>
        <end position="123"/>
    </location>
</feature>
<organism evidence="3 4">
    <name type="scientific">Virgisporangium aliadipatigenens</name>
    <dbReference type="NCBI Taxonomy" id="741659"/>
    <lineage>
        <taxon>Bacteria</taxon>
        <taxon>Bacillati</taxon>
        <taxon>Actinomycetota</taxon>
        <taxon>Actinomycetes</taxon>
        <taxon>Micromonosporales</taxon>
        <taxon>Micromonosporaceae</taxon>
        <taxon>Virgisporangium</taxon>
    </lineage>
</organism>
<keyword evidence="2" id="KW-0472">Membrane</keyword>
<feature type="compositionally biased region" description="Low complexity" evidence="1">
    <location>
        <begin position="230"/>
        <end position="241"/>
    </location>
</feature>
<protein>
    <submittedName>
        <fullName evidence="3">Uncharacterized protein</fullName>
    </submittedName>
</protein>
<keyword evidence="2" id="KW-0812">Transmembrane</keyword>
<feature type="compositionally biased region" description="Basic and acidic residues" evidence="1">
    <location>
        <begin position="157"/>
        <end position="174"/>
    </location>
</feature>
<feature type="region of interest" description="Disordered" evidence="1">
    <location>
        <begin position="133"/>
        <end position="241"/>
    </location>
</feature>
<evidence type="ECO:0000313" key="4">
    <source>
        <dbReference type="Proteomes" id="UP000619260"/>
    </source>
</evidence>
<feature type="compositionally biased region" description="Polar residues" evidence="1">
    <location>
        <begin position="137"/>
        <end position="156"/>
    </location>
</feature>
<reference evidence="3" key="1">
    <citation type="submission" date="2021-01" db="EMBL/GenBank/DDBJ databases">
        <title>Whole genome shotgun sequence of Virgisporangium aliadipatigenens NBRC 105644.</title>
        <authorList>
            <person name="Komaki H."/>
            <person name="Tamura T."/>
        </authorList>
    </citation>
    <scope>NUCLEOTIDE SEQUENCE</scope>
    <source>
        <strain evidence="3">NBRC 105644</strain>
    </source>
</reference>
<keyword evidence="2" id="KW-1133">Transmembrane helix</keyword>
<proteinExistence type="predicted"/>
<dbReference type="EMBL" id="BOPF01000049">
    <property type="protein sequence ID" value="GIJ51511.1"/>
    <property type="molecule type" value="Genomic_DNA"/>
</dbReference>
<sequence length="241" mass="24962">MFGRRRAQAHGQLARAELGQGFEHFRMAAAHAASGTADYVSPKVATAKKKGRNARKATASTFGPMVTSARDGSRNVARTARKSAIKGKAKLTGREPQVRRWPTILGGLLAAGAAIGATGAIIARRRANRSQWEEYGTTHTTSRSDSMIESARSTMESGKDKVQSLAESAKERASDMMSSGSSPSPSSSHSSSGHMPSGQSSSTGTSSTGSGSIGSTGGSSEFGSRDDIYGRAGSSSNNSRS</sequence>
<evidence type="ECO:0000313" key="3">
    <source>
        <dbReference type="EMBL" id="GIJ51511.1"/>
    </source>
</evidence>
<feature type="compositionally biased region" description="Low complexity" evidence="1">
    <location>
        <begin position="175"/>
        <end position="210"/>
    </location>
</feature>
<evidence type="ECO:0000256" key="2">
    <source>
        <dbReference type="SAM" id="Phobius"/>
    </source>
</evidence>